<proteinExistence type="predicted"/>
<gene>
    <name evidence="1" type="ORF">SPELUC_LOCUS4510</name>
</gene>
<dbReference type="EMBL" id="CAJVPW010004056">
    <property type="protein sequence ID" value="CAG8534321.1"/>
    <property type="molecule type" value="Genomic_DNA"/>
</dbReference>
<keyword evidence="2" id="KW-1185">Reference proteome</keyword>
<evidence type="ECO:0000313" key="1">
    <source>
        <dbReference type="EMBL" id="CAG8534321.1"/>
    </source>
</evidence>
<comment type="caution">
    <text evidence="1">The sequence shown here is derived from an EMBL/GenBank/DDBJ whole genome shotgun (WGS) entry which is preliminary data.</text>
</comment>
<accession>A0ACA9LLE8</accession>
<sequence length="53" mass="5982">FINLYPSDFYTGTISTHPHSSGLLKFNLGHPSTGKIQLLEHISDNPYFVSFEL</sequence>
<evidence type="ECO:0000313" key="2">
    <source>
        <dbReference type="Proteomes" id="UP000789366"/>
    </source>
</evidence>
<feature type="non-terminal residue" evidence="1">
    <location>
        <position position="1"/>
    </location>
</feature>
<dbReference type="Proteomes" id="UP000789366">
    <property type="component" value="Unassembled WGS sequence"/>
</dbReference>
<protein>
    <submittedName>
        <fullName evidence="1">6673_t:CDS:1</fullName>
    </submittedName>
</protein>
<name>A0ACA9LLE8_9GLOM</name>
<reference evidence="1" key="1">
    <citation type="submission" date="2021-06" db="EMBL/GenBank/DDBJ databases">
        <authorList>
            <person name="Kallberg Y."/>
            <person name="Tangrot J."/>
            <person name="Rosling A."/>
        </authorList>
    </citation>
    <scope>NUCLEOTIDE SEQUENCE</scope>
    <source>
        <strain evidence="1">28 12/20/2015</strain>
    </source>
</reference>
<organism evidence="1 2">
    <name type="scientific">Cetraspora pellucida</name>
    <dbReference type="NCBI Taxonomy" id="1433469"/>
    <lineage>
        <taxon>Eukaryota</taxon>
        <taxon>Fungi</taxon>
        <taxon>Fungi incertae sedis</taxon>
        <taxon>Mucoromycota</taxon>
        <taxon>Glomeromycotina</taxon>
        <taxon>Glomeromycetes</taxon>
        <taxon>Diversisporales</taxon>
        <taxon>Gigasporaceae</taxon>
        <taxon>Cetraspora</taxon>
    </lineage>
</organism>